<dbReference type="GO" id="GO:0005524">
    <property type="term" value="F:ATP binding"/>
    <property type="evidence" value="ECO:0007669"/>
    <property type="project" value="UniProtKB-KW"/>
</dbReference>
<dbReference type="InterPro" id="IPR022495">
    <property type="entry name" value="Bud32"/>
</dbReference>
<dbReference type="InterPro" id="IPR011009">
    <property type="entry name" value="Kinase-like_dom_sf"/>
</dbReference>
<keyword evidence="6" id="KW-0547">Nucleotide-binding</keyword>
<keyword evidence="3" id="KW-0723">Serine/threonine-protein kinase</keyword>
<dbReference type="GO" id="GO:0000408">
    <property type="term" value="C:EKC/KEOPS complex"/>
    <property type="evidence" value="ECO:0007669"/>
    <property type="project" value="UniProtKB-ARBA"/>
</dbReference>
<keyword evidence="8" id="KW-0067">ATP-binding</keyword>
<dbReference type="EC" id="2.7.11.1" evidence="2"/>
<dbReference type="PROSITE" id="PS50011">
    <property type="entry name" value="PROTEIN_KINASE_DOM"/>
    <property type="match status" value="1"/>
</dbReference>
<dbReference type="RefSeq" id="WP_400195098.1">
    <property type="nucleotide sequence ID" value="NZ_CAYAYE010000021.1"/>
</dbReference>
<evidence type="ECO:0000256" key="4">
    <source>
        <dbReference type="ARBA" id="ARBA00022679"/>
    </source>
</evidence>
<keyword evidence="4" id="KW-0808">Transferase</keyword>
<comment type="catalytic activity">
    <reaction evidence="10">
        <text>L-seryl-[protein] + ATP = O-phospho-L-seryl-[protein] + ADP + H(+)</text>
        <dbReference type="Rhea" id="RHEA:17989"/>
        <dbReference type="Rhea" id="RHEA-COMP:9863"/>
        <dbReference type="Rhea" id="RHEA-COMP:11604"/>
        <dbReference type="ChEBI" id="CHEBI:15378"/>
        <dbReference type="ChEBI" id="CHEBI:29999"/>
        <dbReference type="ChEBI" id="CHEBI:30616"/>
        <dbReference type="ChEBI" id="CHEBI:83421"/>
        <dbReference type="ChEBI" id="CHEBI:456216"/>
        <dbReference type="EC" id="2.7.11.1"/>
    </reaction>
</comment>
<evidence type="ECO:0000256" key="5">
    <source>
        <dbReference type="ARBA" id="ARBA00022694"/>
    </source>
</evidence>
<dbReference type="NCBIfam" id="NF011462">
    <property type="entry name" value="PRK14879.1-3"/>
    <property type="match status" value="1"/>
</dbReference>
<dbReference type="PANTHER" id="PTHR12209:SF0">
    <property type="entry name" value="EKC_KEOPS COMPLEX SUBUNIT TP53RK"/>
    <property type="match status" value="1"/>
</dbReference>
<dbReference type="NCBIfam" id="TIGR03724">
    <property type="entry name" value="arch_bud32"/>
    <property type="match status" value="1"/>
</dbReference>
<dbReference type="PROSITE" id="PS00109">
    <property type="entry name" value="PROTEIN_KINASE_TYR"/>
    <property type="match status" value="1"/>
</dbReference>
<dbReference type="Proteomes" id="UP000752814">
    <property type="component" value="Unassembled WGS sequence"/>
</dbReference>
<dbReference type="GO" id="GO:0008033">
    <property type="term" value="P:tRNA processing"/>
    <property type="evidence" value="ECO:0007669"/>
    <property type="project" value="UniProtKB-KW"/>
</dbReference>
<comment type="subunit">
    <text evidence="11">Component of the KEOPS complex that consists of Kae1, Bud32, Cgi121 and Pcc1; the whole complex dimerizes.</text>
</comment>
<dbReference type="AlphaFoldDB" id="A0A8J8PES8"/>
<evidence type="ECO:0000256" key="9">
    <source>
        <dbReference type="ARBA" id="ARBA00047899"/>
    </source>
</evidence>
<comment type="catalytic activity">
    <reaction evidence="9">
        <text>L-threonyl-[protein] + ATP = O-phospho-L-threonyl-[protein] + ADP + H(+)</text>
        <dbReference type="Rhea" id="RHEA:46608"/>
        <dbReference type="Rhea" id="RHEA-COMP:11060"/>
        <dbReference type="Rhea" id="RHEA-COMP:11605"/>
        <dbReference type="ChEBI" id="CHEBI:15378"/>
        <dbReference type="ChEBI" id="CHEBI:30013"/>
        <dbReference type="ChEBI" id="CHEBI:30616"/>
        <dbReference type="ChEBI" id="CHEBI:61977"/>
        <dbReference type="ChEBI" id="CHEBI:456216"/>
        <dbReference type="EC" id="2.7.11.1"/>
    </reaction>
</comment>
<gene>
    <name evidence="13" type="ORF">A3207_05070</name>
</gene>
<evidence type="ECO:0000256" key="11">
    <source>
        <dbReference type="ARBA" id="ARBA00065170"/>
    </source>
</evidence>
<accession>A0A8J8PES8</accession>
<dbReference type="InterPro" id="IPR008266">
    <property type="entry name" value="Tyr_kinase_AS"/>
</dbReference>
<dbReference type="GO" id="GO:0004674">
    <property type="term" value="F:protein serine/threonine kinase activity"/>
    <property type="evidence" value="ECO:0007669"/>
    <property type="project" value="UniProtKB-KW"/>
</dbReference>
<dbReference type="Gene3D" id="1.10.510.10">
    <property type="entry name" value="Transferase(Phosphotransferase) domain 1"/>
    <property type="match status" value="1"/>
</dbReference>
<proteinExistence type="inferred from homology"/>
<dbReference type="FunFam" id="3.30.200.20:FF:000201">
    <property type="entry name" value="TP53-regulating kinase isoform X1"/>
    <property type="match status" value="1"/>
</dbReference>
<evidence type="ECO:0000313" key="14">
    <source>
        <dbReference type="Proteomes" id="UP000752814"/>
    </source>
</evidence>
<dbReference type="GO" id="GO:0005829">
    <property type="term" value="C:cytosol"/>
    <property type="evidence" value="ECO:0007669"/>
    <property type="project" value="TreeGrafter"/>
</dbReference>
<dbReference type="Gene3D" id="3.30.200.20">
    <property type="entry name" value="Phosphorylase Kinase, domain 1"/>
    <property type="match status" value="1"/>
</dbReference>
<evidence type="ECO:0000259" key="12">
    <source>
        <dbReference type="PROSITE" id="PS50011"/>
    </source>
</evidence>
<dbReference type="Pfam" id="PF01163">
    <property type="entry name" value="RIO1"/>
    <property type="match status" value="1"/>
</dbReference>
<dbReference type="PANTHER" id="PTHR12209">
    <property type="entry name" value="NON-SPECIFIC SERINE/THREONINE PROTEIN KINASE"/>
    <property type="match status" value="1"/>
</dbReference>
<evidence type="ECO:0000256" key="10">
    <source>
        <dbReference type="ARBA" id="ARBA00048679"/>
    </source>
</evidence>
<evidence type="ECO:0000313" key="13">
    <source>
        <dbReference type="EMBL" id="TQS81244.1"/>
    </source>
</evidence>
<name>A0A8J8PES8_9ARCH</name>
<evidence type="ECO:0000256" key="6">
    <source>
        <dbReference type="ARBA" id="ARBA00022741"/>
    </source>
</evidence>
<evidence type="ECO:0000256" key="1">
    <source>
        <dbReference type="ARBA" id="ARBA00010630"/>
    </source>
</evidence>
<evidence type="ECO:0000256" key="8">
    <source>
        <dbReference type="ARBA" id="ARBA00022840"/>
    </source>
</evidence>
<dbReference type="NCBIfam" id="NF011463">
    <property type="entry name" value="PRK14879.1-4"/>
    <property type="match status" value="1"/>
</dbReference>
<feature type="domain" description="Protein kinase" evidence="12">
    <location>
        <begin position="1"/>
        <end position="204"/>
    </location>
</feature>
<comment type="caution">
    <text evidence="13">The sequence shown here is derived from an EMBL/GenBank/DDBJ whole genome shotgun (WGS) entry which is preliminary data.</text>
</comment>
<dbReference type="InterPro" id="IPR000719">
    <property type="entry name" value="Prot_kinase_dom"/>
</dbReference>
<protein>
    <recommendedName>
        <fullName evidence="2">non-specific serine/threonine protein kinase</fullName>
        <ecNumber evidence="2">2.7.11.1</ecNumber>
    </recommendedName>
</protein>
<comment type="similarity">
    <text evidence="1">Belongs to the protein kinase superfamily. BUD32 family.</text>
</comment>
<keyword evidence="7" id="KW-0418">Kinase</keyword>
<evidence type="ECO:0000256" key="2">
    <source>
        <dbReference type="ARBA" id="ARBA00012513"/>
    </source>
</evidence>
<dbReference type="InterPro" id="IPR018934">
    <property type="entry name" value="RIO_dom"/>
</dbReference>
<keyword evidence="5" id="KW-0819">tRNA processing</keyword>
<reference evidence="13" key="1">
    <citation type="submission" date="2016-03" db="EMBL/GenBank/DDBJ databases">
        <authorList>
            <person name="Borrel G."/>
            <person name="Mccann A."/>
            <person name="O'Toole P.W."/>
        </authorList>
    </citation>
    <scope>NUCLEOTIDE SEQUENCE</scope>
    <source>
        <strain evidence="13">183</strain>
    </source>
</reference>
<sequence>MEIIRRGAEAEIERGLWMGRDVIIKNRVPKAYRHPSLDISLRTSRTRNEARLIRDARILGVPTPIVYEIDEVDGKLVMEEIKGERVKDVLETADEGKSEKICRQIGRMIAALHAGGIVHGDLTTSNMIVCDDVVYLIDFSLGSRNAKLEEMGVDLHLLKEAFQSAHSEKLDLFDVILNEYCIGFKNSKDVMNKMKEIEGRGRYT</sequence>
<evidence type="ECO:0000256" key="3">
    <source>
        <dbReference type="ARBA" id="ARBA00022527"/>
    </source>
</evidence>
<organism evidence="13 14">
    <name type="scientific">Candidatus Methanomassiliicoccus intestinalis</name>
    <dbReference type="NCBI Taxonomy" id="1406512"/>
    <lineage>
        <taxon>Archaea</taxon>
        <taxon>Methanobacteriati</taxon>
        <taxon>Thermoplasmatota</taxon>
        <taxon>Thermoplasmata</taxon>
        <taxon>Methanomassiliicoccales</taxon>
        <taxon>Methanomassiliicoccaceae</taxon>
        <taxon>Methanomassiliicoccus</taxon>
    </lineage>
</organism>
<dbReference type="EMBL" id="LVVT01000024">
    <property type="protein sequence ID" value="TQS81244.1"/>
    <property type="molecule type" value="Genomic_DNA"/>
</dbReference>
<evidence type="ECO:0000256" key="7">
    <source>
        <dbReference type="ARBA" id="ARBA00022777"/>
    </source>
</evidence>
<dbReference type="SUPFAM" id="SSF56112">
    <property type="entry name" value="Protein kinase-like (PK-like)"/>
    <property type="match status" value="1"/>
</dbReference>